<organism evidence="9 10">
    <name type="scientific">Streptomyces leeuwenhoekii</name>
    <dbReference type="NCBI Taxonomy" id="1437453"/>
    <lineage>
        <taxon>Bacteria</taxon>
        <taxon>Bacillati</taxon>
        <taxon>Actinomycetota</taxon>
        <taxon>Actinomycetes</taxon>
        <taxon>Kitasatosporales</taxon>
        <taxon>Streptomycetaceae</taxon>
        <taxon>Streptomyces</taxon>
    </lineage>
</organism>
<dbReference type="PANTHER" id="PTHR35807:SF1">
    <property type="entry name" value="TRANSCRIPTIONAL REGULATOR REDD"/>
    <property type="match status" value="1"/>
</dbReference>
<dbReference type="Proteomes" id="UP000035016">
    <property type="component" value="Chromosome Chromosome"/>
</dbReference>
<name>A0A0F7VSH2_STRLW</name>
<evidence type="ECO:0000313" key="9">
    <source>
        <dbReference type="EMBL" id="CQR59801.1"/>
    </source>
</evidence>
<evidence type="ECO:0000256" key="2">
    <source>
        <dbReference type="ARBA" id="ARBA00023012"/>
    </source>
</evidence>
<feature type="region of interest" description="Disordered" evidence="7">
    <location>
        <begin position="74"/>
        <end position="114"/>
    </location>
</feature>
<accession>A0A0F7VSH2</accession>
<feature type="region of interest" description="Disordered" evidence="7">
    <location>
        <begin position="285"/>
        <end position="316"/>
    </location>
</feature>
<evidence type="ECO:0000313" key="10">
    <source>
        <dbReference type="Proteomes" id="UP000035016"/>
    </source>
</evidence>
<dbReference type="AlphaFoldDB" id="A0A0F7VSH2"/>
<feature type="DNA-binding region" description="OmpR/PhoB-type" evidence="6">
    <location>
        <begin position="1"/>
        <end position="99"/>
    </location>
</feature>
<dbReference type="SUPFAM" id="SSF48452">
    <property type="entry name" value="TPR-like"/>
    <property type="match status" value="1"/>
</dbReference>
<dbReference type="FunFam" id="1.25.40.10:FF:000222">
    <property type="entry name" value="SARP family transcriptional regulator"/>
    <property type="match status" value="1"/>
</dbReference>
<evidence type="ECO:0000256" key="5">
    <source>
        <dbReference type="ARBA" id="ARBA00023163"/>
    </source>
</evidence>
<evidence type="ECO:0000259" key="8">
    <source>
        <dbReference type="PROSITE" id="PS51755"/>
    </source>
</evidence>
<dbReference type="Pfam" id="PF00486">
    <property type="entry name" value="Trans_reg_C"/>
    <property type="match status" value="1"/>
</dbReference>
<proteinExistence type="inferred from homology"/>
<dbReference type="PROSITE" id="PS51755">
    <property type="entry name" value="OMPR_PHOB"/>
    <property type="match status" value="1"/>
</dbReference>
<dbReference type="InterPro" id="IPR051677">
    <property type="entry name" value="AfsR-DnrI-RedD_regulator"/>
</dbReference>
<dbReference type="Pfam" id="PF03704">
    <property type="entry name" value="BTAD"/>
    <property type="match status" value="1"/>
</dbReference>
<protein>
    <submittedName>
        <fullName evidence="9">Transcriptional regulator redD</fullName>
    </submittedName>
</protein>
<evidence type="ECO:0000256" key="1">
    <source>
        <dbReference type="ARBA" id="ARBA00005820"/>
    </source>
</evidence>
<dbReference type="CDD" id="cd15831">
    <property type="entry name" value="BTAD"/>
    <property type="match status" value="1"/>
</dbReference>
<dbReference type="InterPro" id="IPR011990">
    <property type="entry name" value="TPR-like_helical_dom_sf"/>
</dbReference>
<dbReference type="SUPFAM" id="SSF46894">
    <property type="entry name" value="C-terminal effector domain of the bipartite response regulators"/>
    <property type="match status" value="1"/>
</dbReference>
<dbReference type="EMBL" id="LN831790">
    <property type="protein sequence ID" value="CQR59801.1"/>
    <property type="molecule type" value="Genomic_DNA"/>
</dbReference>
<feature type="domain" description="OmpR/PhoB-type" evidence="8">
    <location>
        <begin position="1"/>
        <end position="99"/>
    </location>
</feature>
<keyword evidence="2" id="KW-0902">Two-component regulatory system</keyword>
<feature type="compositionally biased region" description="Gly residues" evidence="7">
    <location>
        <begin position="104"/>
        <end position="113"/>
    </location>
</feature>
<comment type="similarity">
    <text evidence="1">Belongs to the AfsR/DnrI/RedD regulatory family.</text>
</comment>
<dbReference type="GO" id="GO:0006355">
    <property type="term" value="P:regulation of DNA-templated transcription"/>
    <property type="evidence" value="ECO:0007669"/>
    <property type="project" value="InterPro"/>
</dbReference>
<dbReference type="KEGG" id="sle:sle_03390"/>
<dbReference type="GO" id="GO:0003677">
    <property type="term" value="F:DNA binding"/>
    <property type="evidence" value="ECO:0007669"/>
    <property type="project" value="UniProtKB-UniRule"/>
</dbReference>
<dbReference type="Gene3D" id="1.25.40.10">
    <property type="entry name" value="Tetratricopeptide repeat domain"/>
    <property type="match status" value="1"/>
</dbReference>
<dbReference type="SMART" id="SM01043">
    <property type="entry name" value="BTAD"/>
    <property type="match status" value="1"/>
</dbReference>
<dbReference type="SMART" id="SM00862">
    <property type="entry name" value="Trans_reg_C"/>
    <property type="match status" value="1"/>
</dbReference>
<evidence type="ECO:0000256" key="4">
    <source>
        <dbReference type="ARBA" id="ARBA00023125"/>
    </source>
</evidence>
<feature type="compositionally biased region" description="Gly residues" evidence="7">
    <location>
        <begin position="88"/>
        <end position="97"/>
    </location>
</feature>
<dbReference type="RefSeq" id="WP_029387080.1">
    <property type="nucleotide sequence ID" value="NZ_AZSD01000511.1"/>
</dbReference>
<dbReference type="Gene3D" id="1.10.10.10">
    <property type="entry name" value="Winged helix-like DNA-binding domain superfamily/Winged helix DNA-binding domain"/>
    <property type="match status" value="1"/>
</dbReference>
<dbReference type="InterPro" id="IPR036388">
    <property type="entry name" value="WH-like_DNA-bd_sf"/>
</dbReference>
<reference evidence="9 10" key="1">
    <citation type="submission" date="2015-02" db="EMBL/GenBank/DDBJ databases">
        <authorList>
            <person name="Gomez-Escribano P.J."/>
        </authorList>
    </citation>
    <scope>NUCLEOTIDE SEQUENCE [LARGE SCALE GENOMIC DNA]</scope>
    <source>
        <strain evidence="10">C34 (DSM 42122 / NRRL B-24963)</strain>
    </source>
</reference>
<evidence type="ECO:0000256" key="6">
    <source>
        <dbReference type="PROSITE-ProRule" id="PRU01091"/>
    </source>
</evidence>
<evidence type="ECO:0000256" key="3">
    <source>
        <dbReference type="ARBA" id="ARBA00023015"/>
    </source>
</evidence>
<keyword evidence="5" id="KW-0804">Transcription</keyword>
<dbReference type="InterPro" id="IPR001867">
    <property type="entry name" value="OmpR/PhoB-type_DNA-bd"/>
</dbReference>
<dbReference type="PANTHER" id="PTHR35807">
    <property type="entry name" value="TRANSCRIPTIONAL REGULATOR REDD-RELATED"/>
    <property type="match status" value="1"/>
</dbReference>
<sequence length="362" mass="39124">MQYRILGPVEIQDERTGLRVLPTGAKQRALLGALVVKAGREVSVHRLIDELWGDDPPANAANALQAHVARLRRRLPGPRTPHTPDGPEGLGGWGGAGSPKRPTGAGGAGGPGGLPREWIATRSLGYVLHLGPAGTDAQRFHALAAQGRQAAAHDPARAVELLREALSLWRGPALEGSTHGDICAAEAAQLEEHRITALETMYDASLRAGRHGEVTGELEELTTDHPMRERFHDLLMVALYRCGRQAEALNIYDRVRRRLVRELGVEPGPALRGRMEAILRQDPVLALPGPPARPRLRLRPDTPGQGQGQGQGEAEAEATVLSLGSEIARLHHRIEGLRLQQEQLVRRFEQLTATAGDRVAGL</sequence>
<dbReference type="GO" id="GO:0000160">
    <property type="term" value="P:phosphorelay signal transduction system"/>
    <property type="evidence" value="ECO:0007669"/>
    <property type="project" value="UniProtKB-KW"/>
</dbReference>
<dbReference type="InterPro" id="IPR005158">
    <property type="entry name" value="BTAD"/>
</dbReference>
<dbReference type="InterPro" id="IPR016032">
    <property type="entry name" value="Sig_transdc_resp-reg_C-effctor"/>
</dbReference>
<keyword evidence="4 6" id="KW-0238">DNA-binding</keyword>
<evidence type="ECO:0000256" key="7">
    <source>
        <dbReference type="SAM" id="MobiDB-lite"/>
    </source>
</evidence>
<gene>
    <name evidence="9" type="primary">sle_03390</name>
</gene>
<keyword evidence="3" id="KW-0805">Transcription regulation</keyword>